<organism evidence="2 3">
    <name type="scientific">Rhodovulum euryhalinum</name>
    <dbReference type="NCBI Taxonomy" id="35805"/>
    <lineage>
        <taxon>Bacteria</taxon>
        <taxon>Pseudomonadati</taxon>
        <taxon>Pseudomonadota</taxon>
        <taxon>Alphaproteobacteria</taxon>
        <taxon>Rhodobacterales</taxon>
        <taxon>Paracoccaceae</taxon>
        <taxon>Rhodovulum</taxon>
    </lineage>
</organism>
<keyword evidence="1" id="KW-0812">Transmembrane</keyword>
<evidence type="ECO:0000313" key="2">
    <source>
        <dbReference type="EMBL" id="TCO68533.1"/>
    </source>
</evidence>
<dbReference type="PRINTS" id="PR00702">
    <property type="entry name" value="ACRIFLAVINRP"/>
</dbReference>
<dbReference type="Gene3D" id="3.30.2090.10">
    <property type="entry name" value="Multidrug efflux transporter AcrB TolC docking domain, DN and DC subdomains"/>
    <property type="match status" value="2"/>
</dbReference>
<keyword evidence="1" id="KW-1133">Transmembrane helix</keyword>
<feature type="transmembrane region" description="Helical" evidence="1">
    <location>
        <begin position="919"/>
        <end position="941"/>
    </location>
</feature>
<dbReference type="EMBL" id="SLWW01000026">
    <property type="protein sequence ID" value="TCO68533.1"/>
    <property type="molecule type" value="Genomic_DNA"/>
</dbReference>
<keyword evidence="1" id="KW-0472">Membrane</keyword>
<dbReference type="Gene3D" id="3.30.70.1430">
    <property type="entry name" value="Multidrug efflux transporter AcrB pore domain"/>
    <property type="match status" value="2"/>
</dbReference>
<dbReference type="Gene3D" id="3.30.70.1320">
    <property type="entry name" value="Multidrug efflux transporter AcrB pore domain like"/>
    <property type="match status" value="1"/>
</dbReference>
<feature type="transmembrane region" description="Helical" evidence="1">
    <location>
        <begin position="520"/>
        <end position="542"/>
    </location>
</feature>
<dbReference type="GO" id="GO:0042910">
    <property type="term" value="F:xenobiotic transmembrane transporter activity"/>
    <property type="evidence" value="ECO:0007669"/>
    <property type="project" value="TreeGrafter"/>
</dbReference>
<gene>
    <name evidence="2" type="ORF">EV655_1267</name>
</gene>
<reference evidence="2 3" key="1">
    <citation type="submission" date="2019-03" db="EMBL/GenBank/DDBJ databases">
        <title>Genomic Encyclopedia of Type Strains, Phase IV (KMG-IV): sequencing the most valuable type-strain genomes for metagenomic binning, comparative biology and taxonomic classification.</title>
        <authorList>
            <person name="Goeker M."/>
        </authorList>
    </citation>
    <scope>NUCLEOTIDE SEQUENCE [LARGE SCALE GENOMIC DNA]</scope>
    <source>
        <strain evidence="2 3">DSM 4868</strain>
    </source>
</reference>
<protein>
    <submittedName>
        <fullName evidence="2">Multidrug efflux pump subunit AcrB</fullName>
    </submittedName>
</protein>
<dbReference type="InterPro" id="IPR027463">
    <property type="entry name" value="AcrB_DN_DC_subdom"/>
</dbReference>
<dbReference type="SUPFAM" id="SSF82866">
    <property type="entry name" value="Multidrug efflux transporter AcrB transmembrane domain"/>
    <property type="match status" value="2"/>
</dbReference>
<dbReference type="Proteomes" id="UP000295142">
    <property type="component" value="Unassembled WGS sequence"/>
</dbReference>
<feature type="transmembrane region" description="Helical" evidence="1">
    <location>
        <begin position="327"/>
        <end position="348"/>
    </location>
</feature>
<dbReference type="PANTHER" id="PTHR32063:SF33">
    <property type="entry name" value="RND SUPERFAMILY EFFLUX PUMP PERMEASE COMPONENT"/>
    <property type="match status" value="1"/>
</dbReference>
<dbReference type="InterPro" id="IPR001036">
    <property type="entry name" value="Acrflvin-R"/>
</dbReference>
<dbReference type="AlphaFoldDB" id="A0A4R2K5L5"/>
<dbReference type="Pfam" id="PF00873">
    <property type="entry name" value="ACR_tran"/>
    <property type="match status" value="1"/>
</dbReference>
<feature type="transmembrane region" description="Helical" evidence="1">
    <location>
        <begin position="368"/>
        <end position="392"/>
    </location>
</feature>
<dbReference type="RefSeq" id="WP_132546748.1">
    <property type="nucleotide sequence ID" value="NZ_SLWW01000026.1"/>
</dbReference>
<keyword evidence="3" id="KW-1185">Reference proteome</keyword>
<feature type="transmembrane region" description="Helical" evidence="1">
    <location>
        <begin position="962"/>
        <end position="982"/>
    </location>
</feature>
<feature type="transmembrane region" description="Helical" evidence="1">
    <location>
        <begin position="891"/>
        <end position="913"/>
    </location>
</feature>
<feature type="transmembrane region" description="Helical" evidence="1">
    <location>
        <begin position="994"/>
        <end position="1020"/>
    </location>
</feature>
<accession>A0A4R2K5L5</accession>
<dbReference type="SUPFAM" id="SSF82693">
    <property type="entry name" value="Multidrug efflux transporter AcrB pore domain, PN1, PN2, PC1 and PC2 subdomains"/>
    <property type="match status" value="2"/>
</dbReference>
<evidence type="ECO:0000256" key="1">
    <source>
        <dbReference type="SAM" id="Phobius"/>
    </source>
</evidence>
<sequence>MIQLFVRHPTAANILMLAIVAMGLAAAPGLQRDTFPVIPPSEVEVRIPYPGASPAEVERGICMVAEDPIRAVDDLAELTCEARDNLAVLTAEMVEGRDMTAFADNVKSAVEGVTAYPAEAEAPVTRIIERAASVATIAVTGPADPQTLFAYADGLAERLMRDPMISQATVSGFSGREIAVEISNTALRTYGLTIPDVVTALQRSSLDRPAGTLEGGDAETVVRFVGERRTALEVADLPLVSSALGAEVRLGDVATVTTGFSDASVRSLHDGQRAALVTVTKTEEQDTLRVMDAVRDRLDEALADAPEGIGLTISQDMSRIIVERLDIILTNGVMGLVLVLVVMGLFFGPRFSFWVAMTLPVSFLGTVFVMQLAGLTINMITMVALLVAIGLLMDDSIVISENIVRRRRAGEGAVPAAVNGVIQVLPGVVSSFLTTVLIVGSLGLMAGNIGAVLKFLPIVLVITLIVSLIEAFLILPHHLAHALHGPVRDGPVTRAANGAFLVLRERVVLPLARMALRFRYLTLGIAGALVVTAFVPVTGGWLKIQSFPSLESDTVEARFVLPQGTPFDRTEARVARALKALGQLNAEETPHQPGGQKLVQSVTVSFGSNPDAPAESGAHLATISAQLLPAGTRVTDLDHVIDRWRRLTGPLPDMISLRFTDRERGPGGKPIDILLRGTDLDELDVAARDMRRFFLAFPGVRDVQTDLRPGKPEQIVRIDPAMAAALGVDARGVAGVLRAALRGDTGLEVQDGYGGLDVIARLAAADRDDAADLAALRVPGTNGAQVPLAAVTRIEESRGYAAIRRIDGVRTVQVTGAINPAVANARDLIAAMRADFLPGLGRDHPGIEVVVAGEEKDAATTGGSLVRNLGLGLAGVVLTLAFQFRSFVQPLAVLVAIPLGVIGVTWGHVALGLQLSMPSVVGLATLAGVVVNNAILLVEFTKDHFEAGRPMPEAATAAISERFRAILLTALTTVIGLGPLLLEQSTQAQFLRPIVVSLAFGLTSATLLTLFVTPATLAILHDLGFVRRPDLPARTDAEAQVAETGAQSSAS</sequence>
<dbReference type="OrthoDB" id="174266at2"/>
<evidence type="ECO:0000313" key="3">
    <source>
        <dbReference type="Proteomes" id="UP000295142"/>
    </source>
</evidence>
<comment type="caution">
    <text evidence="2">The sequence shown here is derived from an EMBL/GenBank/DDBJ whole genome shotgun (WGS) entry which is preliminary data.</text>
</comment>
<dbReference type="Gene3D" id="1.20.1640.10">
    <property type="entry name" value="Multidrug efflux transporter AcrB transmembrane domain"/>
    <property type="match status" value="2"/>
</dbReference>
<name>A0A4R2K5L5_9RHOB</name>
<dbReference type="GO" id="GO:0005886">
    <property type="term" value="C:plasma membrane"/>
    <property type="evidence" value="ECO:0007669"/>
    <property type="project" value="TreeGrafter"/>
</dbReference>
<dbReference type="Gene3D" id="3.30.70.1440">
    <property type="entry name" value="Multidrug efflux transporter AcrB pore domain"/>
    <property type="match status" value="1"/>
</dbReference>
<dbReference type="PANTHER" id="PTHR32063">
    <property type="match status" value="1"/>
</dbReference>
<feature type="transmembrane region" description="Helical" evidence="1">
    <location>
        <begin position="451"/>
        <end position="475"/>
    </location>
</feature>
<feature type="transmembrane region" description="Helical" evidence="1">
    <location>
        <begin position="413"/>
        <end position="439"/>
    </location>
</feature>
<dbReference type="SUPFAM" id="SSF82714">
    <property type="entry name" value="Multidrug efflux transporter AcrB TolC docking domain, DN and DC subdomains"/>
    <property type="match status" value="2"/>
</dbReference>
<proteinExistence type="predicted"/>
<feature type="transmembrane region" description="Helical" evidence="1">
    <location>
        <begin position="12"/>
        <end position="30"/>
    </location>
</feature>